<organism evidence="3 4">
    <name type="scientific">Sphingobacterium olei</name>
    <dbReference type="NCBI Taxonomy" id="2571155"/>
    <lineage>
        <taxon>Bacteria</taxon>
        <taxon>Pseudomonadati</taxon>
        <taxon>Bacteroidota</taxon>
        <taxon>Sphingobacteriia</taxon>
        <taxon>Sphingobacteriales</taxon>
        <taxon>Sphingobacteriaceae</taxon>
        <taxon>Sphingobacterium</taxon>
    </lineage>
</organism>
<dbReference type="PANTHER" id="PTHR45586:SF1">
    <property type="entry name" value="LIPOPOLYSACCHARIDE ASSEMBLY PROTEIN B"/>
    <property type="match status" value="1"/>
</dbReference>
<dbReference type="PANTHER" id="PTHR45586">
    <property type="entry name" value="TPR REPEAT-CONTAINING PROTEIN PA4667"/>
    <property type="match status" value="1"/>
</dbReference>
<dbReference type="RefSeq" id="WP_136902783.1">
    <property type="nucleotide sequence ID" value="NZ_SUME01000008.1"/>
</dbReference>
<reference evidence="3 4" key="1">
    <citation type="submission" date="2019-04" db="EMBL/GenBank/DDBJ databases">
        <title>Sphingobacterium olei sp. nov., isolated from oil-contaminated soil.</title>
        <authorList>
            <person name="Liu B."/>
        </authorList>
    </citation>
    <scope>NUCLEOTIDE SEQUENCE [LARGE SCALE GENOMIC DNA]</scope>
    <source>
        <strain evidence="3 4">HAL-9</strain>
    </source>
</reference>
<evidence type="ECO:0000256" key="1">
    <source>
        <dbReference type="ARBA" id="ARBA00022737"/>
    </source>
</evidence>
<dbReference type="Pfam" id="PF13174">
    <property type="entry name" value="TPR_6"/>
    <property type="match status" value="3"/>
</dbReference>
<dbReference type="Proteomes" id="UP000306808">
    <property type="component" value="Unassembled WGS sequence"/>
</dbReference>
<comment type="caution">
    <text evidence="3">The sequence shown here is derived from an EMBL/GenBank/DDBJ whole genome shotgun (WGS) entry which is preliminary data.</text>
</comment>
<keyword evidence="1" id="KW-0677">Repeat</keyword>
<protein>
    <submittedName>
        <fullName evidence="3">Tetratricopeptide repeat protein</fullName>
    </submittedName>
</protein>
<evidence type="ECO:0000313" key="4">
    <source>
        <dbReference type="Proteomes" id="UP000306808"/>
    </source>
</evidence>
<dbReference type="AlphaFoldDB" id="A0A4V5MKI0"/>
<dbReference type="Pfam" id="PF13181">
    <property type="entry name" value="TPR_8"/>
    <property type="match status" value="1"/>
</dbReference>
<dbReference type="Pfam" id="PF13432">
    <property type="entry name" value="TPR_16"/>
    <property type="match status" value="2"/>
</dbReference>
<dbReference type="OrthoDB" id="9814448at2"/>
<sequence length="826" mass="94218">MILKKSIGYHYLKYLLTGVFSALLIMGYAQGTQVVDSIDVVRDYRPILADAVKARRSPDMRINREAIENELQQVAAATYFSINGFKQAYNDELLKRNPNASRDNIDNYRISYLAYRAGEYPRATSILESLEKSDAYYQGAIITLGNIAIETGDKQRARNAFLKATKMDLDPELKIIALYNYAKVLYELDSAQVGLEILQDYIAKRHVDINRDGKKPESAETLSIDVLLGTSNFHAGVSMLESLNKRSSEADVTYQKATYYRALEFYNERAFENSISMFMRSEKFPIDPEMAALATYWKAEAMYEVRKYKEAVENFSRFLRMPAARNTDVYSYAHYGLAYAAFRNNSFSVAADYFERFLTTDGSSIEESVRHDVIARLGDSYLSLRNYGRANQYFDQLINSKAPNQDYALFQRGIMYGLQGDNETKISTLRSVVEQFPGSNYADDVAFEVPYTYFTMEDYDTAIEGLQKMVKKYPRSSYVPRALMTIGLVQYNKGETEEAKASFRRVVEQHATTDEARQALRSIENIYLDQGDASGYIHYATNTDVSDLSAADQDNFTFQVAYSLFNKGAYEGAVEAINAYFDKFPKPIKEKHARYIRGVSLYRTGQPKEALHDLNIILNDWTSKYTESTLLTVAALYLELKKYNEAIVHLKKLELNSEFKENYNYAVTNLMICYFQIGDLEQVAKYAMLIKNYNRSSEEDIAKAHLYSARAMLQEGNVSSATKELNLAALKSQTAVGAEARYRTGQLQYENKEYDKAQETAFDVINNRGVHDYWVAKSFLLLADTYTVKGNSLQAKSTLESVIDNYEDDDDVIPSAKERLKKLKIK</sequence>
<name>A0A4V5MKI0_9SPHI</name>
<dbReference type="SMART" id="SM00028">
    <property type="entry name" value="TPR"/>
    <property type="match status" value="7"/>
</dbReference>
<dbReference type="Gene3D" id="1.25.40.10">
    <property type="entry name" value="Tetratricopeptide repeat domain"/>
    <property type="match status" value="6"/>
</dbReference>
<accession>A0A4V5MKI0</accession>
<dbReference type="InterPro" id="IPR051012">
    <property type="entry name" value="CellSynth/LPSAsmb/PSIAsmb"/>
</dbReference>
<keyword evidence="4" id="KW-1185">Reference proteome</keyword>
<evidence type="ECO:0000256" key="2">
    <source>
        <dbReference type="ARBA" id="ARBA00022803"/>
    </source>
</evidence>
<keyword evidence="2" id="KW-0802">TPR repeat</keyword>
<dbReference type="EMBL" id="SUME01000008">
    <property type="protein sequence ID" value="TJZ53328.1"/>
    <property type="molecule type" value="Genomic_DNA"/>
</dbReference>
<dbReference type="InterPro" id="IPR019734">
    <property type="entry name" value="TPR_rpt"/>
</dbReference>
<proteinExistence type="predicted"/>
<evidence type="ECO:0000313" key="3">
    <source>
        <dbReference type="EMBL" id="TJZ53328.1"/>
    </source>
</evidence>
<dbReference type="SUPFAM" id="SSF48452">
    <property type="entry name" value="TPR-like"/>
    <property type="match status" value="4"/>
</dbReference>
<dbReference type="InterPro" id="IPR011990">
    <property type="entry name" value="TPR-like_helical_dom_sf"/>
</dbReference>
<gene>
    <name evidence="3" type="ORF">FAZ15_18450</name>
</gene>